<keyword evidence="1" id="KW-0472">Membrane</keyword>
<gene>
    <name evidence="2" type="ordered locus">Swol_1229</name>
</gene>
<keyword evidence="1" id="KW-1133">Transmembrane helix</keyword>
<dbReference type="PANTHER" id="PTHR36434">
    <property type="entry name" value="MEMBRANE PROTEASE YUGP-RELATED"/>
    <property type="match status" value="1"/>
</dbReference>
<evidence type="ECO:0008006" key="4">
    <source>
        <dbReference type="Google" id="ProtNLM"/>
    </source>
</evidence>
<evidence type="ECO:0000313" key="2">
    <source>
        <dbReference type="EMBL" id="ABI68538.1"/>
    </source>
</evidence>
<reference evidence="3" key="1">
    <citation type="journal article" date="2010" name="Environ. Microbiol.">
        <title>The genome of Syntrophomonas wolfei: new insights into syntrophic metabolism and biohydrogen production.</title>
        <authorList>
            <person name="Sieber J.R."/>
            <person name="Sims D.R."/>
            <person name="Han C."/>
            <person name="Kim E."/>
            <person name="Lykidis A."/>
            <person name="Lapidus A.L."/>
            <person name="McDonnald E."/>
            <person name="Rohlin L."/>
            <person name="Culley D.E."/>
            <person name="Gunsalus R."/>
            <person name="McInerney M.J."/>
        </authorList>
    </citation>
    <scope>NUCLEOTIDE SEQUENCE [LARGE SCALE GENOMIC DNA]</scope>
    <source>
        <strain evidence="3">DSM 2245B / Goettingen</strain>
    </source>
</reference>
<evidence type="ECO:0000256" key="1">
    <source>
        <dbReference type="SAM" id="Phobius"/>
    </source>
</evidence>
<dbReference type="InterPro" id="IPR007395">
    <property type="entry name" value="Zn_peptidase_2"/>
</dbReference>
<dbReference type="HOGENOM" id="CLU_084406_0_0_9"/>
<accession>Q0AXL6</accession>
<dbReference type="Proteomes" id="UP000001968">
    <property type="component" value="Chromosome"/>
</dbReference>
<dbReference type="RefSeq" id="WP_011640641.1">
    <property type="nucleotide sequence ID" value="NC_008346.1"/>
</dbReference>
<dbReference type="EMBL" id="CP000448">
    <property type="protein sequence ID" value="ABI68538.1"/>
    <property type="molecule type" value="Genomic_DNA"/>
</dbReference>
<sequence length="224" mass="24058">MTYLIFILPALILSFYAQIKVKSTFSKYSQVRSSRAYTGADVATTILRRNGMSGQVAVEAVAGSLSDHYDPGAKTVRLSEDVYGSNSIAAIGVAAHEVGHAIQHNLQYGPLELRHKMVPVTNFASSASFPILLLGLFLQQIDLIFIGIILFSAVVLFHVVTLPVEFNASRRAVVQLADAGLVSNEEIPLVKKVLGAAALTYVAAALSAIANLLYYLLIFMGGDD</sequence>
<keyword evidence="3" id="KW-1185">Reference proteome</keyword>
<dbReference type="eggNOG" id="COG2738">
    <property type="taxonomic scope" value="Bacteria"/>
</dbReference>
<protein>
    <recommendedName>
        <fullName evidence="4">Peptidase</fullName>
    </recommendedName>
</protein>
<feature type="transmembrane region" description="Helical" evidence="1">
    <location>
        <begin position="143"/>
        <end position="164"/>
    </location>
</feature>
<dbReference type="OrthoDB" id="9784298at2"/>
<dbReference type="STRING" id="335541.Swol_1229"/>
<name>Q0AXL6_SYNWW</name>
<keyword evidence="1" id="KW-0812">Transmembrane</keyword>
<dbReference type="KEGG" id="swo:Swol_1229"/>
<feature type="transmembrane region" description="Helical" evidence="1">
    <location>
        <begin position="120"/>
        <end position="138"/>
    </location>
</feature>
<feature type="transmembrane region" description="Helical" evidence="1">
    <location>
        <begin position="193"/>
        <end position="217"/>
    </location>
</feature>
<dbReference type="Pfam" id="PF04298">
    <property type="entry name" value="Zn_peptidase_2"/>
    <property type="match status" value="1"/>
</dbReference>
<dbReference type="PANTHER" id="PTHR36434:SF1">
    <property type="entry name" value="MEMBRANE PROTEASE YUGP-RELATED"/>
    <property type="match status" value="1"/>
</dbReference>
<proteinExistence type="predicted"/>
<evidence type="ECO:0000313" key="3">
    <source>
        <dbReference type="Proteomes" id="UP000001968"/>
    </source>
</evidence>
<dbReference type="AlphaFoldDB" id="Q0AXL6"/>
<organism evidence="2 3">
    <name type="scientific">Syntrophomonas wolfei subsp. wolfei (strain DSM 2245B / Goettingen)</name>
    <dbReference type="NCBI Taxonomy" id="335541"/>
    <lineage>
        <taxon>Bacteria</taxon>
        <taxon>Bacillati</taxon>
        <taxon>Bacillota</taxon>
        <taxon>Clostridia</taxon>
        <taxon>Eubacteriales</taxon>
        <taxon>Syntrophomonadaceae</taxon>
        <taxon>Syntrophomonas</taxon>
    </lineage>
</organism>